<dbReference type="PANTHER" id="PTHR44051">
    <property type="entry name" value="GLUTATHIONE S-TRANSFERASE-RELATED"/>
    <property type="match status" value="1"/>
</dbReference>
<protein>
    <submittedName>
        <fullName evidence="3">Glutathione S-transferase family protein</fullName>
    </submittedName>
</protein>
<evidence type="ECO:0000259" key="2">
    <source>
        <dbReference type="PROSITE" id="PS50405"/>
    </source>
</evidence>
<dbReference type="PANTHER" id="PTHR44051:SF8">
    <property type="entry name" value="GLUTATHIONE S-TRANSFERASE GSTA"/>
    <property type="match status" value="1"/>
</dbReference>
<feature type="domain" description="GST C-terminal" evidence="2">
    <location>
        <begin position="98"/>
        <end position="226"/>
    </location>
</feature>
<sequence>MNAGDPTVYTLYYYPDNASLAPHMCLLHAGAPYQLALVDRAKGALDADWFRAVSPNGKIPAMAVGDPAAGGFVMTEAAALCLRIAEDFPAAGLMPPPGTAARGHAMSWLFHLTNTLQADSNVHNYARRYAATDEAIAQVRAETAARLGAHLGYIDRELARHGAPWLAGDQVTAADYYLLMVAGWLEQFAIPDPPSVRPALRAHLERAQALPAAVEAYRIEGHGPYF</sequence>
<dbReference type="InterPro" id="IPR040079">
    <property type="entry name" value="Glutathione_S-Trfase"/>
</dbReference>
<proteinExistence type="predicted"/>
<dbReference type="CDD" id="cd03057">
    <property type="entry name" value="GST_N_Beta"/>
    <property type="match status" value="1"/>
</dbReference>
<dbReference type="InterPro" id="IPR004045">
    <property type="entry name" value="Glutathione_S-Trfase_N"/>
</dbReference>
<organism evidence="3 4">
    <name type="scientific">Marivibrio halodurans</name>
    <dbReference type="NCBI Taxonomy" id="2039722"/>
    <lineage>
        <taxon>Bacteria</taxon>
        <taxon>Pseudomonadati</taxon>
        <taxon>Pseudomonadota</taxon>
        <taxon>Alphaproteobacteria</taxon>
        <taxon>Rhodospirillales</taxon>
        <taxon>Rhodospirillaceae</taxon>
        <taxon>Marivibrio</taxon>
    </lineage>
</organism>
<dbReference type="InterPro" id="IPR010987">
    <property type="entry name" value="Glutathione-S-Trfase_C-like"/>
</dbReference>
<dbReference type="Pfam" id="PF13409">
    <property type="entry name" value="GST_N_2"/>
    <property type="match status" value="1"/>
</dbReference>
<comment type="caution">
    <text evidence="3">The sequence shown here is derived from an EMBL/GenBank/DDBJ whole genome shotgun (WGS) entry which is preliminary data.</text>
</comment>
<dbReference type="PROSITE" id="PS50404">
    <property type="entry name" value="GST_NTER"/>
    <property type="match status" value="1"/>
</dbReference>
<evidence type="ECO:0000313" key="4">
    <source>
        <dbReference type="Proteomes" id="UP000672602"/>
    </source>
</evidence>
<dbReference type="SFLD" id="SFLDS00019">
    <property type="entry name" value="Glutathione_Transferase_(cytos"/>
    <property type="match status" value="1"/>
</dbReference>
<evidence type="ECO:0000259" key="1">
    <source>
        <dbReference type="PROSITE" id="PS50404"/>
    </source>
</evidence>
<dbReference type="AlphaFoldDB" id="A0A8J7V207"/>
<dbReference type="SUPFAM" id="SSF52833">
    <property type="entry name" value="Thioredoxin-like"/>
    <property type="match status" value="1"/>
</dbReference>
<reference evidence="3" key="1">
    <citation type="submission" date="2021-04" db="EMBL/GenBank/DDBJ databases">
        <authorList>
            <person name="Zhang D.-C."/>
        </authorList>
    </citation>
    <scope>NUCLEOTIDE SEQUENCE</scope>
    <source>
        <strain evidence="3">CGMCC 1.15697</strain>
    </source>
</reference>
<gene>
    <name evidence="3" type="ORF">KAJ83_07715</name>
</gene>
<dbReference type="RefSeq" id="WP_281413108.1">
    <property type="nucleotide sequence ID" value="NZ_JBHSYA010000023.1"/>
</dbReference>
<accession>A0A8J7V207</accession>
<name>A0A8J7V207_9PROT</name>
<dbReference type="SFLD" id="SFLDG01150">
    <property type="entry name" value="Main.1:_Beta-like"/>
    <property type="match status" value="1"/>
</dbReference>
<dbReference type="InterPro" id="IPR036249">
    <property type="entry name" value="Thioredoxin-like_sf"/>
</dbReference>
<dbReference type="Gene3D" id="1.20.1050.10">
    <property type="match status" value="1"/>
</dbReference>
<dbReference type="Proteomes" id="UP000672602">
    <property type="component" value="Unassembled WGS sequence"/>
</dbReference>
<evidence type="ECO:0000313" key="3">
    <source>
        <dbReference type="EMBL" id="MBP5856890.1"/>
    </source>
</evidence>
<dbReference type="Pfam" id="PF13410">
    <property type="entry name" value="GST_C_2"/>
    <property type="match status" value="1"/>
</dbReference>
<dbReference type="SFLD" id="SFLDG00358">
    <property type="entry name" value="Main_(cytGST)"/>
    <property type="match status" value="1"/>
</dbReference>
<dbReference type="PROSITE" id="PS50405">
    <property type="entry name" value="GST_CTER"/>
    <property type="match status" value="1"/>
</dbReference>
<dbReference type="InterPro" id="IPR036282">
    <property type="entry name" value="Glutathione-S-Trfase_C_sf"/>
</dbReference>
<dbReference type="Gene3D" id="3.40.30.10">
    <property type="entry name" value="Glutaredoxin"/>
    <property type="match status" value="1"/>
</dbReference>
<feature type="domain" description="GST N-terminal" evidence="1">
    <location>
        <begin position="6"/>
        <end position="92"/>
    </location>
</feature>
<dbReference type="EMBL" id="JAGMWN010000003">
    <property type="protein sequence ID" value="MBP5856890.1"/>
    <property type="molecule type" value="Genomic_DNA"/>
</dbReference>
<dbReference type="SUPFAM" id="SSF47616">
    <property type="entry name" value="GST C-terminal domain-like"/>
    <property type="match status" value="1"/>
</dbReference>
<keyword evidence="4" id="KW-1185">Reference proteome</keyword>